<evidence type="ECO:0000256" key="5">
    <source>
        <dbReference type="SAM" id="Phobius"/>
    </source>
</evidence>
<dbReference type="EMBL" id="APHR01000062">
    <property type="protein sequence ID" value="EMR12260.1"/>
    <property type="molecule type" value="Genomic_DNA"/>
</dbReference>
<keyword evidence="5" id="KW-1133">Transmembrane helix</keyword>
<gene>
    <name evidence="8" type="ORF">MPL1_11093</name>
</gene>
<keyword evidence="2 4" id="KW-0807">Transducer</keyword>
<dbReference type="NCBIfam" id="TIGR00229">
    <property type="entry name" value="sensory_box"/>
    <property type="match status" value="1"/>
</dbReference>
<dbReference type="SUPFAM" id="SSF58104">
    <property type="entry name" value="Methyl-accepting chemotaxis protein (MCP) signaling domain"/>
    <property type="match status" value="1"/>
</dbReference>
<organism evidence="8 9">
    <name type="scientific">Methylophaga lonarensis MPL</name>
    <dbReference type="NCBI Taxonomy" id="1286106"/>
    <lineage>
        <taxon>Bacteria</taxon>
        <taxon>Pseudomonadati</taxon>
        <taxon>Pseudomonadota</taxon>
        <taxon>Gammaproteobacteria</taxon>
        <taxon>Thiotrichales</taxon>
        <taxon>Piscirickettsiaceae</taxon>
        <taxon>Methylophaga</taxon>
    </lineage>
</organism>
<dbReference type="PRINTS" id="PR00260">
    <property type="entry name" value="CHEMTRNSDUCR"/>
</dbReference>
<name>M7PEF6_9GAMM</name>
<dbReference type="SUPFAM" id="SSF55785">
    <property type="entry name" value="PYP-like sensor domain (PAS domain)"/>
    <property type="match status" value="1"/>
</dbReference>
<keyword evidence="5" id="KW-0812">Transmembrane</keyword>
<evidence type="ECO:0000313" key="9">
    <source>
        <dbReference type="Proteomes" id="UP000012019"/>
    </source>
</evidence>
<dbReference type="PROSITE" id="PS50112">
    <property type="entry name" value="PAS"/>
    <property type="match status" value="1"/>
</dbReference>
<dbReference type="PANTHER" id="PTHR32089">
    <property type="entry name" value="METHYL-ACCEPTING CHEMOTAXIS PROTEIN MCPB"/>
    <property type="match status" value="1"/>
</dbReference>
<dbReference type="CDD" id="cd00130">
    <property type="entry name" value="PAS"/>
    <property type="match status" value="1"/>
</dbReference>
<accession>M7PEF6</accession>
<dbReference type="PANTHER" id="PTHR32089:SF112">
    <property type="entry name" value="LYSOZYME-LIKE PROTEIN-RELATED"/>
    <property type="match status" value="1"/>
</dbReference>
<dbReference type="InterPro" id="IPR013655">
    <property type="entry name" value="PAS_fold_3"/>
</dbReference>
<dbReference type="Proteomes" id="UP000012019">
    <property type="component" value="Unassembled WGS sequence"/>
</dbReference>
<keyword evidence="9" id="KW-1185">Reference proteome</keyword>
<evidence type="ECO:0000256" key="3">
    <source>
        <dbReference type="ARBA" id="ARBA00029447"/>
    </source>
</evidence>
<feature type="non-terminal residue" evidence="8">
    <location>
        <position position="475"/>
    </location>
</feature>
<dbReference type="GO" id="GO:0016020">
    <property type="term" value="C:membrane"/>
    <property type="evidence" value="ECO:0007669"/>
    <property type="project" value="UniProtKB-SubCell"/>
</dbReference>
<dbReference type="eggNOG" id="COG0840">
    <property type="taxonomic scope" value="Bacteria"/>
</dbReference>
<dbReference type="InterPro" id="IPR035965">
    <property type="entry name" value="PAS-like_dom_sf"/>
</dbReference>
<dbReference type="STRING" id="1286106.MPL1_11093"/>
<evidence type="ECO:0000259" key="6">
    <source>
        <dbReference type="PROSITE" id="PS50111"/>
    </source>
</evidence>
<dbReference type="GO" id="GO:0007165">
    <property type="term" value="P:signal transduction"/>
    <property type="evidence" value="ECO:0007669"/>
    <property type="project" value="UniProtKB-KW"/>
</dbReference>
<evidence type="ECO:0000313" key="8">
    <source>
        <dbReference type="EMBL" id="EMR12260.1"/>
    </source>
</evidence>
<dbReference type="SMART" id="SM00283">
    <property type="entry name" value="MA"/>
    <property type="match status" value="1"/>
</dbReference>
<feature type="transmembrane region" description="Helical" evidence="5">
    <location>
        <begin position="129"/>
        <end position="149"/>
    </location>
</feature>
<evidence type="ECO:0000256" key="1">
    <source>
        <dbReference type="ARBA" id="ARBA00004370"/>
    </source>
</evidence>
<feature type="domain" description="PAS" evidence="7">
    <location>
        <begin position="1"/>
        <end position="35"/>
    </location>
</feature>
<feature type="transmembrane region" description="Helical" evidence="5">
    <location>
        <begin position="155"/>
        <end position="174"/>
    </location>
</feature>
<dbReference type="InterPro" id="IPR000014">
    <property type="entry name" value="PAS"/>
</dbReference>
<dbReference type="Pfam" id="PF00015">
    <property type="entry name" value="MCPsignal"/>
    <property type="match status" value="1"/>
</dbReference>
<dbReference type="PROSITE" id="PS50111">
    <property type="entry name" value="CHEMOTAXIS_TRANSDUC_2"/>
    <property type="match status" value="1"/>
</dbReference>
<proteinExistence type="inferred from homology"/>
<dbReference type="FunFam" id="1.10.287.950:FF:000001">
    <property type="entry name" value="Methyl-accepting chemotaxis sensory transducer"/>
    <property type="match status" value="1"/>
</dbReference>
<dbReference type="GO" id="GO:0004888">
    <property type="term" value="F:transmembrane signaling receptor activity"/>
    <property type="evidence" value="ECO:0007669"/>
    <property type="project" value="InterPro"/>
</dbReference>
<feature type="domain" description="Methyl-accepting transducer" evidence="6">
    <location>
        <begin position="228"/>
        <end position="464"/>
    </location>
</feature>
<comment type="caution">
    <text evidence="8">The sequence shown here is derived from an EMBL/GenBank/DDBJ whole genome shotgun (WGS) entry which is preliminary data.</text>
</comment>
<reference evidence="8 9" key="1">
    <citation type="journal article" date="2013" name="Genome Announc.">
        <title>Draft Genome Sequence of Methylophaga lonarensis MPLT, a Haloalkaliphilic (Non-Methane-Utilizing) Methylotroph.</title>
        <authorList>
            <person name="Shetty S.A."/>
            <person name="Marathe N.P."/>
            <person name="Munot H."/>
            <person name="Antony C.P."/>
            <person name="Dhotre D.P."/>
            <person name="Murrell J.C."/>
            <person name="Shouche Y.S."/>
        </authorList>
    </citation>
    <scope>NUCLEOTIDE SEQUENCE [LARGE SCALE GENOMIC DNA]</scope>
    <source>
        <strain evidence="8 9">MPL</strain>
    </source>
</reference>
<dbReference type="InterPro" id="IPR004089">
    <property type="entry name" value="MCPsignal_dom"/>
</dbReference>
<sequence>MKGAITSFNKTFLDISGFSEEELLHKNHNVIRHPDMPPAAFAELWRQVQAKKHWMGIVKNRCKNGDHYWVDAYVSPIHENGQVTGYESVRFKPDRDQVKRAETLYHRINAGKSVRTSSLLEHLSLKHRVLFQFLLALFAGALTTNLLTLPSMMSSLAGLVVSLLVFFIIGSWTFKPLNQAAAKARQTIDDPVMALVYTGRSDEIGLLQLPAIMQEAKLKTILGRLRETAHEIEQDSDDSAKSIADINVAIKEQAAETDLVATAMTEMTASVQEVANNAAYAAVQAREANEQSLSGVDSASKAVDSLGELNQAVQNVANVVSQLDQDTKNIEQIIDVIKNIADQTNLLALNAAIEAARAGEHGRGFAVVADEVRSLASKTQQSTEQIQHLIENLNQAVTSAVRVMEQSQQTTTESQHNVSAAIEALQHIAEQISGINDLNTQIATAVEEQSAVSEDINRNIVHISDRQVMPSQVQS</sequence>
<dbReference type="GO" id="GO:0006935">
    <property type="term" value="P:chemotaxis"/>
    <property type="evidence" value="ECO:0007669"/>
    <property type="project" value="InterPro"/>
</dbReference>
<protein>
    <submittedName>
        <fullName evidence="8">Methyl-accepting chemotaxis sensory transducer with Pas/Pac sensor</fullName>
    </submittedName>
</protein>
<comment type="subcellular location">
    <subcellularLocation>
        <location evidence="1">Membrane</location>
    </subcellularLocation>
</comment>
<keyword evidence="5" id="KW-0472">Membrane</keyword>
<comment type="similarity">
    <text evidence="3">Belongs to the methyl-accepting chemotaxis (MCP) protein family.</text>
</comment>
<dbReference type="AlphaFoldDB" id="M7PEF6"/>
<evidence type="ECO:0000259" key="7">
    <source>
        <dbReference type="PROSITE" id="PS50112"/>
    </source>
</evidence>
<dbReference type="Gene3D" id="3.30.450.20">
    <property type="entry name" value="PAS domain"/>
    <property type="match status" value="1"/>
</dbReference>
<dbReference type="Gene3D" id="1.10.287.950">
    <property type="entry name" value="Methyl-accepting chemotaxis protein"/>
    <property type="match status" value="1"/>
</dbReference>
<evidence type="ECO:0000256" key="4">
    <source>
        <dbReference type="PROSITE-ProRule" id="PRU00284"/>
    </source>
</evidence>
<dbReference type="InterPro" id="IPR004090">
    <property type="entry name" value="Chemotax_Me-accpt_rcpt"/>
</dbReference>
<evidence type="ECO:0000256" key="2">
    <source>
        <dbReference type="ARBA" id="ARBA00023224"/>
    </source>
</evidence>
<dbReference type="CDD" id="cd11386">
    <property type="entry name" value="MCP_signal"/>
    <property type="match status" value="1"/>
</dbReference>
<dbReference type="Pfam" id="PF08447">
    <property type="entry name" value="PAS_3"/>
    <property type="match status" value="1"/>
</dbReference>